<sequence>MFPVTSRPSNFRSQKSKRAIIFREMLGETHAPKRIPPKVLGINRPAGRETIIRSRPPVRAGGDRVTSTQAPLLNGRFAPLCLVIAGGVADRSRFGDRLHAFGWSNFRAEQNPRNEGGVRHRLHERKSLQAAGLATSAPKMASD</sequence>
<reference evidence="2 3" key="1">
    <citation type="submission" date="2019-02" db="EMBL/GenBank/DDBJ databases">
        <title>Deep-cultivation of Planctomycetes and their phenomic and genomic characterization uncovers novel biology.</title>
        <authorList>
            <person name="Wiegand S."/>
            <person name="Jogler M."/>
            <person name="Boedeker C."/>
            <person name="Pinto D."/>
            <person name="Vollmers J."/>
            <person name="Rivas-Marin E."/>
            <person name="Kohn T."/>
            <person name="Peeters S.H."/>
            <person name="Heuer A."/>
            <person name="Rast P."/>
            <person name="Oberbeckmann S."/>
            <person name="Bunk B."/>
            <person name="Jeske O."/>
            <person name="Meyerdierks A."/>
            <person name="Storesund J.E."/>
            <person name="Kallscheuer N."/>
            <person name="Luecker S."/>
            <person name="Lage O.M."/>
            <person name="Pohl T."/>
            <person name="Merkel B.J."/>
            <person name="Hornburger P."/>
            <person name="Mueller R.-W."/>
            <person name="Bruemmer F."/>
            <person name="Labrenz M."/>
            <person name="Spormann A.M."/>
            <person name="Op den Camp H."/>
            <person name="Overmann J."/>
            <person name="Amann R."/>
            <person name="Jetten M.S.M."/>
            <person name="Mascher T."/>
            <person name="Medema M.H."/>
            <person name="Devos D.P."/>
            <person name="Kaster A.-K."/>
            <person name="Ovreas L."/>
            <person name="Rohde M."/>
            <person name="Galperin M.Y."/>
            <person name="Jogler C."/>
        </authorList>
    </citation>
    <scope>NUCLEOTIDE SEQUENCE [LARGE SCALE GENOMIC DNA]</scope>
    <source>
        <strain evidence="2 3">SV_7m_r</strain>
    </source>
</reference>
<keyword evidence="3" id="KW-1185">Reference proteome</keyword>
<name>A0A517T1Y0_9BACT</name>
<dbReference type="AlphaFoldDB" id="A0A517T1Y0"/>
<accession>A0A517T1Y0</accession>
<proteinExistence type="predicted"/>
<dbReference type="EMBL" id="CP036272">
    <property type="protein sequence ID" value="QDT62394.1"/>
    <property type="molecule type" value="Genomic_DNA"/>
</dbReference>
<protein>
    <submittedName>
        <fullName evidence="2">Uncharacterized protein</fullName>
    </submittedName>
</protein>
<evidence type="ECO:0000313" key="2">
    <source>
        <dbReference type="EMBL" id="QDT62394.1"/>
    </source>
</evidence>
<evidence type="ECO:0000256" key="1">
    <source>
        <dbReference type="SAM" id="MobiDB-lite"/>
    </source>
</evidence>
<organism evidence="2 3">
    <name type="scientific">Stieleria bergensis</name>
    <dbReference type="NCBI Taxonomy" id="2528025"/>
    <lineage>
        <taxon>Bacteria</taxon>
        <taxon>Pseudomonadati</taxon>
        <taxon>Planctomycetota</taxon>
        <taxon>Planctomycetia</taxon>
        <taxon>Pirellulales</taxon>
        <taxon>Pirellulaceae</taxon>
        <taxon>Stieleria</taxon>
    </lineage>
</organism>
<evidence type="ECO:0000313" key="3">
    <source>
        <dbReference type="Proteomes" id="UP000315003"/>
    </source>
</evidence>
<gene>
    <name evidence="2" type="ORF">SV7mr_49420</name>
</gene>
<dbReference type="Proteomes" id="UP000315003">
    <property type="component" value="Chromosome"/>
</dbReference>
<feature type="region of interest" description="Disordered" evidence="1">
    <location>
        <begin position="124"/>
        <end position="143"/>
    </location>
</feature>